<dbReference type="AlphaFoldDB" id="A0A8H7EP84"/>
<feature type="region of interest" description="Disordered" evidence="1">
    <location>
        <begin position="1"/>
        <end position="40"/>
    </location>
</feature>
<evidence type="ECO:0000259" key="2">
    <source>
        <dbReference type="Pfam" id="PF04212"/>
    </source>
</evidence>
<dbReference type="SUPFAM" id="SSF116846">
    <property type="entry name" value="MIT domain"/>
    <property type="match status" value="1"/>
</dbReference>
<accession>A0A8H7EP84</accession>
<reference evidence="3" key="1">
    <citation type="submission" date="2020-01" db="EMBL/GenBank/DDBJ databases">
        <title>Genome Sequencing of Three Apophysomyces-Like Fungal Strains Confirms a Novel Fungal Genus in the Mucoromycota with divergent Burkholderia-like Endosymbiotic Bacteria.</title>
        <authorList>
            <person name="Stajich J.E."/>
            <person name="Macias A.M."/>
            <person name="Carter-House D."/>
            <person name="Lovett B."/>
            <person name="Kasson L.R."/>
            <person name="Berry K."/>
            <person name="Grigoriev I."/>
            <person name="Chang Y."/>
            <person name="Spatafora J."/>
            <person name="Kasson M.T."/>
        </authorList>
    </citation>
    <scope>NUCLEOTIDE SEQUENCE</scope>
    <source>
        <strain evidence="3">NRRL A-21654</strain>
    </source>
</reference>
<dbReference type="EMBL" id="JABAYA010000104">
    <property type="protein sequence ID" value="KAF7725097.1"/>
    <property type="molecule type" value="Genomic_DNA"/>
</dbReference>
<feature type="compositionally biased region" description="Pro residues" evidence="1">
    <location>
        <begin position="22"/>
        <end position="32"/>
    </location>
</feature>
<evidence type="ECO:0000313" key="3">
    <source>
        <dbReference type="EMBL" id="KAF7725097.1"/>
    </source>
</evidence>
<feature type="region of interest" description="Disordered" evidence="1">
    <location>
        <begin position="111"/>
        <end position="162"/>
    </location>
</feature>
<dbReference type="Gene3D" id="1.20.58.80">
    <property type="entry name" value="Phosphotransferase system, lactose/cellobiose-type IIA subunit"/>
    <property type="match status" value="1"/>
</dbReference>
<feature type="compositionally biased region" description="Low complexity" evidence="1">
    <location>
        <begin position="263"/>
        <end position="276"/>
    </location>
</feature>
<keyword evidence="4" id="KW-1185">Reference proteome</keyword>
<feature type="compositionally biased region" description="Acidic residues" evidence="1">
    <location>
        <begin position="119"/>
        <end position="129"/>
    </location>
</feature>
<dbReference type="InterPro" id="IPR007330">
    <property type="entry name" value="MIT_dom"/>
</dbReference>
<evidence type="ECO:0000256" key="1">
    <source>
        <dbReference type="SAM" id="MobiDB-lite"/>
    </source>
</evidence>
<dbReference type="Pfam" id="PF04212">
    <property type="entry name" value="MIT"/>
    <property type="match status" value="1"/>
</dbReference>
<organism evidence="3 4">
    <name type="scientific">Apophysomyces ossiformis</name>
    <dbReference type="NCBI Taxonomy" id="679940"/>
    <lineage>
        <taxon>Eukaryota</taxon>
        <taxon>Fungi</taxon>
        <taxon>Fungi incertae sedis</taxon>
        <taxon>Mucoromycota</taxon>
        <taxon>Mucoromycotina</taxon>
        <taxon>Mucoromycetes</taxon>
        <taxon>Mucorales</taxon>
        <taxon>Mucorineae</taxon>
        <taxon>Mucoraceae</taxon>
        <taxon>Apophysomyces</taxon>
    </lineage>
</organism>
<feature type="region of interest" description="Disordered" evidence="1">
    <location>
        <begin position="290"/>
        <end position="339"/>
    </location>
</feature>
<dbReference type="Proteomes" id="UP000605846">
    <property type="component" value="Unassembled WGS sequence"/>
</dbReference>
<dbReference type="OrthoDB" id="2245455at2759"/>
<gene>
    <name evidence="3" type="ORF">EC973_000423</name>
</gene>
<name>A0A8H7EP84_9FUNG</name>
<dbReference type="InterPro" id="IPR036181">
    <property type="entry name" value="MIT_dom_sf"/>
</dbReference>
<dbReference type="PANTHER" id="PTHR37327">
    <property type="entry name" value="CHROMOSOME 1, WHOLE GENOME SHOTGUN SEQUENCE"/>
    <property type="match status" value="1"/>
</dbReference>
<feature type="region of interest" description="Disordered" evidence="1">
    <location>
        <begin position="354"/>
        <end position="407"/>
    </location>
</feature>
<feature type="compositionally biased region" description="Acidic residues" evidence="1">
    <location>
        <begin position="322"/>
        <end position="333"/>
    </location>
</feature>
<comment type="caution">
    <text evidence="3">The sequence shown here is derived from an EMBL/GenBank/DDBJ whole genome shotgun (WGS) entry which is preliminary data.</text>
</comment>
<feature type="compositionally biased region" description="Polar residues" evidence="1">
    <location>
        <begin position="249"/>
        <end position="262"/>
    </location>
</feature>
<proteinExistence type="predicted"/>
<sequence length="591" mass="65113">MSHDASPLSALIPDTARALPSSSPPTPAPQPPSSSSSRHLSRVILRTALQKANSAVLCDSSNDVAGAIDAYTEAINLLNRVLETVDKDNDRRRLQEIHDSYSERIQLLTALSPKSNPDDPYEALNDDVPDDPKSSWLSKPAKRKYSRGNVRPSHVRRTTSTSSIDSLITADLKNSHDLALLSPPPSARSGRNFGSSRITSRIPAQPPPGVIQPSKSTPVQTRPIVERKAKRRSNGYTDLYENPRVRQGSVATTLTLNQSKNRSSTSSTSSTSSACSTCSAKDENLKQMPTDTLPTMALPPLPPNEQTPASTKKTGSSGVEKEEGDDEEDEDEGADLKPQIAIRVRTSSLPKLHLVRPNTPATAPVPVPEREAPAARRTMTPIPTSRQPEPRPSMIRQGSGQQPNIRLPSMDTKMAACETLMGDIARLEQWTALENIVESLKLVQGLEEAVDLLQTNMSKKLKRDSMVDHPSPTQHAHESKKGQSFMSWGTKLSKSVERMNAFSLTKAEDQYRHYTENLQKLFLKIHILEDWIEYYTNMKTEENSHPQCDVLLQKLIKICDVISVVVGGFVLRDVAVLLGKWLKRGGSWANE</sequence>
<feature type="compositionally biased region" description="Polar residues" evidence="1">
    <location>
        <begin position="306"/>
        <end position="317"/>
    </location>
</feature>
<feature type="region of interest" description="Disordered" evidence="1">
    <location>
        <begin position="179"/>
        <end position="276"/>
    </location>
</feature>
<feature type="region of interest" description="Disordered" evidence="1">
    <location>
        <begin position="462"/>
        <end position="482"/>
    </location>
</feature>
<feature type="compositionally biased region" description="Low complexity" evidence="1">
    <location>
        <begin position="355"/>
        <end position="364"/>
    </location>
</feature>
<evidence type="ECO:0000313" key="4">
    <source>
        <dbReference type="Proteomes" id="UP000605846"/>
    </source>
</evidence>
<dbReference type="PANTHER" id="PTHR37327:SF1">
    <property type="entry name" value="MICROTUBULE INTERACTING AND TRANSPORT DOMAIN-CONTAINING PROTEIN"/>
    <property type="match status" value="1"/>
</dbReference>
<feature type="domain" description="MIT" evidence="2">
    <location>
        <begin position="45"/>
        <end position="108"/>
    </location>
</feature>
<protein>
    <recommendedName>
        <fullName evidence="2">MIT domain-containing protein</fullName>
    </recommendedName>
</protein>